<feature type="transmembrane region" description="Helical" evidence="1">
    <location>
        <begin position="88"/>
        <end position="105"/>
    </location>
</feature>
<dbReference type="AlphaFoldDB" id="A0A382U0T4"/>
<name>A0A382U0T4_9ZZZZ</name>
<feature type="transmembrane region" description="Helical" evidence="1">
    <location>
        <begin position="12"/>
        <end position="42"/>
    </location>
</feature>
<feature type="transmembrane region" description="Helical" evidence="1">
    <location>
        <begin position="62"/>
        <end position="81"/>
    </location>
</feature>
<dbReference type="EMBL" id="UINC01140641">
    <property type="protein sequence ID" value="SVD27910.1"/>
    <property type="molecule type" value="Genomic_DNA"/>
</dbReference>
<feature type="non-terminal residue" evidence="2">
    <location>
        <position position="106"/>
    </location>
</feature>
<protein>
    <submittedName>
        <fullName evidence="2">Uncharacterized protein</fullName>
    </submittedName>
</protein>
<keyword evidence="1" id="KW-0812">Transmembrane</keyword>
<reference evidence="2" key="1">
    <citation type="submission" date="2018-05" db="EMBL/GenBank/DDBJ databases">
        <authorList>
            <person name="Lanie J.A."/>
            <person name="Ng W.-L."/>
            <person name="Kazmierczak K.M."/>
            <person name="Andrzejewski T.M."/>
            <person name="Davidsen T.M."/>
            <person name="Wayne K.J."/>
            <person name="Tettelin H."/>
            <person name="Glass J.I."/>
            <person name="Rusch D."/>
            <person name="Podicherti R."/>
            <person name="Tsui H.-C.T."/>
            <person name="Winkler M.E."/>
        </authorList>
    </citation>
    <scope>NUCLEOTIDE SEQUENCE</scope>
</reference>
<keyword evidence="1" id="KW-1133">Transmembrane helix</keyword>
<sequence length="106" mass="11037">MQRGRKVIGLGLVTSISLVLSMAGVAFLSVCAALTILIFIPAFVATRYVESKNGVDPLDEAAYAYGGIGITCWCLWVASLYGGGRVEAIAVTVLFVAVVLVVMAPA</sequence>
<gene>
    <name evidence="2" type="ORF">METZ01_LOCUS380764</name>
</gene>
<evidence type="ECO:0000313" key="2">
    <source>
        <dbReference type="EMBL" id="SVD27910.1"/>
    </source>
</evidence>
<evidence type="ECO:0000256" key="1">
    <source>
        <dbReference type="SAM" id="Phobius"/>
    </source>
</evidence>
<keyword evidence="1" id="KW-0472">Membrane</keyword>
<accession>A0A382U0T4</accession>
<organism evidence="2">
    <name type="scientific">marine metagenome</name>
    <dbReference type="NCBI Taxonomy" id="408172"/>
    <lineage>
        <taxon>unclassified sequences</taxon>
        <taxon>metagenomes</taxon>
        <taxon>ecological metagenomes</taxon>
    </lineage>
</organism>
<proteinExistence type="predicted"/>